<dbReference type="RefSeq" id="WP_234971342.1">
    <property type="nucleotide sequence ID" value="NZ_FQVU01000001.1"/>
</dbReference>
<dbReference type="Gene3D" id="2.10.109.10">
    <property type="entry name" value="Umud Fragment, subunit A"/>
    <property type="match status" value="1"/>
</dbReference>
<dbReference type="EMBL" id="FQVU01000001">
    <property type="protein sequence ID" value="SHF75292.1"/>
    <property type="molecule type" value="Genomic_DNA"/>
</dbReference>
<sequence length="118" mass="13180">MRRRRWPWRRVLVSGPSMVPTLRSGDLVVAVGPRRVAAGDVVLARFRDLPDRLVVKRAVRRTGAGWWLASDNPFAGGDSDTHGVADVEGRVVLRLAPGRPRRIVRRDRPGEPESSRGR</sequence>
<dbReference type="STRING" id="1206085.SAMN05443575_0814"/>
<dbReference type="SUPFAM" id="SSF51306">
    <property type="entry name" value="LexA/Signal peptidase"/>
    <property type="match status" value="1"/>
</dbReference>
<accession>A0A1M5E882</accession>
<evidence type="ECO:0000259" key="1">
    <source>
        <dbReference type="Pfam" id="PF00717"/>
    </source>
</evidence>
<gene>
    <name evidence="2" type="ORF">SAMN05443575_0814</name>
</gene>
<dbReference type="InterPro" id="IPR036286">
    <property type="entry name" value="LexA/Signal_pep-like_sf"/>
</dbReference>
<name>A0A1M5E882_9ACTN</name>
<dbReference type="Pfam" id="PF00717">
    <property type="entry name" value="Peptidase_S24"/>
    <property type="match status" value="1"/>
</dbReference>
<reference evidence="2 3" key="1">
    <citation type="submission" date="2016-11" db="EMBL/GenBank/DDBJ databases">
        <authorList>
            <person name="Jaros S."/>
            <person name="Januszkiewicz K."/>
            <person name="Wedrychowicz H."/>
        </authorList>
    </citation>
    <scope>NUCLEOTIDE SEQUENCE [LARGE SCALE GENOMIC DNA]</scope>
    <source>
        <strain evidence="2 3">DSM 45627</strain>
    </source>
</reference>
<evidence type="ECO:0000313" key="3">
    <source>
        <dbReference type="Proteomes" id="UP000186132"/>
    </source>
</evidence>
<protein>
    <submittedName>
        <fullName evidence="2">Peptidase S24-like</fullName>
    </submittedName>
</protein>
<organism evidence="2 3">
    <name type="scientific">Jatrophihabitans endophyticus</name>
    <dbReference type="NCBI Taxonomy" id="1206085"/>
    <lineage>
        <taxon>Bacteria</taxon>
        <taxon>Bacillati</taxon>
        <taxon>Actinomycetota</taxon>
        <taxon>Actinomycetes</taxon>
        <taxon>Jatrophihabitantales</taxon>
        <taxon>Jatrophihabitantaceae</taxon>
        <taxon>Jatrophihabitans</taxon>
    </lineage>
</organism>
<dbReference type="AlphaFoldDB" id="A0A1M5E882"/>
<dbReference type="InterPro" id="IPR015927">
    <property type="entry name" value="Peptidase_S24_S26A/B/C"/>
</dbReference>
<dbReference type="CDD" id="cd06462">
    <property type="entry name" value="Peptidase_S24_S26"/>
    <property type="match status" value="1"/>
</dbReference>
<feature type="domain" description="Peptidase S24/S26A/S26B/S26C" evidence="1">
    <location>
        <begin position="13"/>
        <end position="73"/>
    </location>
</feature>
<dbReference type="Proteomes" id="UP000186132">
    <property type="component" value="Unassembled WGS sequence"/>
</dbReference>
<evidence type="ECO:0000313" key="2">
    <source>
        <dbReference type="EMBL" id="SHF75292.1"/>
    </source>
</evidence>
<keyword evidence="3" id="KW-1185">Reference proteome</keyword>
<proteinExistence type="predicted"/>